<comment type="caution">
    <text evidence="1">The sequence shown here is derived from an EMBL/GenBank/DDBJ whole genome shotgun (WGS) entry which is preliminary data.</text>
</comment>
<name>A0A811V0W8_CERCA</name>
<protein>
    <submittedName>
        <fullName evidence="1">(Mediterranean fruit fly) hypothetical protein</fullName>
    </submittedName>
</protein>
<proteinExistence type="predicted"/>
<accession>A0A811V0W8</accession>
<evidence type="ECO:0000313" key="2">
    <source>
        <dbReference type="Proteomes" id="UP000606786"/>
    </source>
</evidence>
<dbReference type="Proteomes" id="UP000606786">
    <property type="component" value="Unassembled WGS sequence"/>
</dbReference>
<dbReference type="AlphaFoldDB" id="A0A811V0W8"/>
<keyword evidence="2" id="KW-1185">Reference proteome</keyword>
<dbReference type="EMBL" id="CAJHJT010000034">
    <property type="protein sequence ID" value="CAD7003516.1"/>
    <property type="molecule type" value="Genomic_DNA"/>
</dbReference>
<sequence length="101" mass="11042">MAALPQQLVGPTRDLCVCACASVSVSTDMHLDLSDCRLHSSWMHHHLVQLIRLGVGVQPVTHTLHALAQFSVVAAAACSHTHYKILRRSSFFAAVLLVHLH</sequence>
<reference evidence="1" key="1">
    <citation type="submission" date="2020-11" db="EMBL/GenBank/DDBJ databases">
        <authorList>
            <person name="Whitehead M."/>
        </authorList>
    </citation>
    <scope>NUCLEOTIDE SEQUENCE</scope>
    <source>
        <strain evidence="1">EGII</strain>
    </source>
</reference>
<organism evidence="1 2">
    <name type="scientific">Ceratitis capitata</name>
    <name type="common">Mediterranean fruit fly</name>
    <name type="synonym">Tephritis capitata</name>
    <dbReference type="NCBI Taxonomy" id="7213"/>
    <lineage>
        <taxon>Eukaryota</taxon>
        <taxon>Metazoa</taxon>
        <taxon>Ecdysozoa</taxon>
        <taxon>Arthropoda</taxon>
        <taxon>Hexapoda</taxon>
        <taxon>Insecta</taxon>
        <taxon>Pterygota</taxon>
        <taxon>Neoptera</taxon>
        <taxon>Endopterygota</taxon>
        <taxon>Diptera</taxon>
        <taxon>Brachycera</taxon>
        <taxon>Muscomorpha</taxon>
        <taxon>Tephritoidea</taxon>
        <taxon>Tephritidae</taxon>
        <taxon>Ceratitis</taxon>
        <taxon>Ceratitis</taxon>
    </lineage>
</organism>
<evidence type="ECO:0000313" key="1">
    <source>
        <dbReference type="EMBL" id="CAD7003516.1"/>
    </source>
</evidence>
<gene>
    <name evidence="1" type="ORF">CCAP1982_LOCUS11966</name>
</gene>